<dbReference type="RefSeq" id="WP_172160907.1">
    <property type="nucleotide sequence ID" value="NZ_WOEZ01000027.1"/>
</dbReference>
<accession>A0A972SHV6</accession>
<dbReference type="AlphaFoldDB" id="A0A972SHV6"/>
<evidence type="ECO:0000313" key="3">
    <source>
        <dbReference type="Proteomes" id="UP000655523"/>
    </source>
</evidence>
<comment type="caution">
    <text evidence="2">The sequence shown here is derived from an EMBL/GenBank/DDBJ whole genome shotgun (WGS) entry which is preliminary data.</text>
</comment>
<evidence type="ECO:0000313" key="2">
    <source>
        <dbReference type="EMBL" id="NPT53905.1"/>
    </source>
</evidence>
<feature type="transmembrane region" description="Helical" evidence="1">
    <location>
        <begin position="45"/>
        <end position="69"/>
    </location>
</feature>
<gene>
    <name evidence="2" type="ORF">GNZ13_04625</name>
</gene>
<feature type="transmembrane region" description="Helical" evidence="1">
    <location>
        <begin position="81"/>
        <end position="100"/>
    </location>
</feature>
<name>A0A972SHV6_9BURK</name>
<protein>
    <submittedName>
        <fullName evidence="2">Uncharacterized protein</fullName>
    </submittedName>
</protein>
<sequence>MTRLTHKFSSDERRVMFPLLLLSIVAAAVYLLIRDWRMEELGRSAIFDVAMAFVVLGGAAFFGVISCLVRRGQRAEDSQNEGYCFLGALIGAAVFFIAVLS</sequence>
<evidence type="ECO:0000256" key="1">
    <source>
        <dbReference type="SAM" id="Phobius"/>
    </source>
</evidence>
<proteinExistence type="predicted"/>
<dbReference type="Proteomes" id="UP000655523">
    <property type="component" value="Unassembled WGS sequence"/>
</dbReference>
<reference evidence="2 3" key="1">
    <citation type="submission" date="2019-11" db="EMBL/GenBank/DDBJ databases">
        <title>Metabolism of dissolved organic matter in forest soils.</title>
        <authorList>
            <person name="Cyle K.T."/>
            <person name="Wilhelm R.C."/>
            <person name="Martinez C.E."/>
        </authorList>
    </citation>
    <scope>NUCLEOTIDE SEQUENCE [LARGE SCALE GENOMIC DNA]</scope>
    <source>
        <strain evidence="2 3">5N</strain>
    </source>
</reference>
<keyword evidence="1" id="KW-1133">Transmembrane helix</keyword>
<organism evidence="2 3">
    <name type="scientific">Paraburkholderia elongata</name>
    <dbReference type="NCBI Taxonomy" id="2675747"/>
    <lineage>
        <taxon>Bacteria</taxon>
        <taxon>Pseudomonadati</taxon>
        <taxon>Pseudomonadota</taxon>
        <taxon>Betaproteobacteria</taxon>
        <taxon>Burkholderiales</taxon>
        <taxon>Burkholderiaceae</taxon>
        <taxon>Paraburkholderia</taxon>
    </lineage>
</organism>
<feature type="transmembrane region" description="Helical" evidence="1">
    <location>
        <begin position="15"/>
        <end position="33"/>
    </location>
</feature>
<keyword evidence="1" id="KW-0812">Transmembrane</keyword>
<keyword evidence="3" id="KW-1185">Reference proteome</keyword>
<dbReference type="EMBL" id="WOEZ01000027">
    <property type="protein sequence ID" value="NPT53905.1"/>
    <property type="molecule type" value="Genomic_DNA"/>
</dbReference>
<keyword evidence="1" id="KW-0472">Membrane</keyword>